<dbReference type="CDD" id="cd19165">
    <property type="entry name" value="HemeO"/>
    <property type="match status" value="1"/>
</dbReference>
<keyword evidence="9" id="KW-1185">Reference proteome</keyword>
<dbReference type="EC" id="1.14.14.18" evidence="2"/>
<dbReference type="Gene3D" id="1.20.910.10">
    <property type="entry name" value="Heme oxygenase-like"/>
    <property type="match status" value="1"/>
</dbReference>
<proteinExistence type="inferred from homology"/>
<keyword evidence="6" id="KW-0408">Iron</keyword>
<dbReference type="GeneID" id="92754465"/>
<dbReference type="PRINTS" id="PR00088">
    <property type="entry name" value="HAEMOXYGNASE"/>
</dbReference>
<dbReference type="PIRSF" id="PIRSF000343">
    <property type="entry name" value="Haem_Oase"/>
    <property type="match status" value="1"/>
</dbReference>
<reference evidence="8 9" key="1">
    <citation type="submission" date="2024-06" db="EMBL/GenBank/DDBJ databases">
        <title>Sorghum-associated microbial communities from plants grown in Nebraska, USA.</title>
        <authorList>
            <person name="Schachtman D."/>
        </authorList>
    </citation>
    <scope>NUCLEOTIDE SEQUENCE [LARGE SCALE GENOMIC DNA]</scope>
    <source>
        <strain evidence="8 9">3552</strain>
    </source>
</reference>
<sequence length="237" mass="26518">MNLFSEELKRHTSAAHEHAEQAGFVTELLAGRMDSGQVAAMLLQNVVIYRSLESALKANQDPRLAAFADPALMRVEALEKDLVVHYGHDWESKVASGELHVTPGAKAYADELAALGPMSATYLIAHHYVRYLGDLSGGQIISALVQRHYGLGPEGLNFYAFDHIEKIKPYKDMYRTRLDEADFSDIEKQEILQYAEVAFETNRRVFVDLMEHYLELGHGPHGLEQGVELPVVVDQRG</sequence>
<keyword evidence="3" id="KW-0349">Heme</keyword>
<dbReference type="PANTHER" id="PTHR10720:SF0">
    <property type="entry name" value="HEME OXYGENASE"/>
    <property type="match status" value="1"/>
</dbReference>
<dbReference type="Pfam" id="PF01126">
    <property type="entry name" value="Heme_oxygenase"/>
    <property type="match status" value="1"/>
</dbReference>
<evidence type="ECO:0000256" key="3">
    <source>
        <dbReference type="ARBA" id="ARBA00022617"/>
    </source>
</evidence>
<dbReference type="PANTHER" id="PTHR10720">
    <property type="entry name" value="HEME OXYGENASE"/>
    <property type="match status" value="1"/>
</dbReference>
<keyword evidence="5 8" id="KW-0560">Oxidoreductase</keyword>
<dbReference type="InterPro" id="IPR018207">
    <property type="entry name" value="Haem_oxygenase_CS"/>
</dbReference>
<protein>
    <recommendedName>
        <fullName evidence="2">heme oxygenase (biliverdin-producing)</fullName>
        <ecNumber evidence="2">1.14.14.18</ecNumber>
    </recommendedName>
</protein>
<dbReference type="InterPro" id="IPR016084">
    <property type="entry name" value="Haem_Oase-like_multi-hlx"/>
</dbReference>
<dbReference type="InterPro" id="IPR002051">
    <property type="entry name" value="Haem_Oase"/>
</dbReference>
<keyword evidence="4" id="KW-0479">Metal-binding</keyword>
<evidence type="ECO:0000256" key="6">
    <source>
        <dbReference type="ARBA" id="ARBA00023004"/>
    </source>
</evidence>
<accession>A0ABV2PAF5</accession>
<dbReference type="GO" id="GO:0016491">
    <property type="term" value="F:oxidoreductase activity"/>
    <property type="evidence" value="ECO:0007669"/>
    <property type="project" value="UniProtKB-KW"/>
</dbReference>
<evidence type="ECO:0000256" key="4">
    <source>
        <dbReference type="ARBA" id="ARBA00022723"/>
    </source>
</evidence>
<dbReference type="EMBL" id="JBEPSN010000010">
    <property type="protein sequence ID" value="MET4541738.1"/>
    <property type="molecule type" value="Genomic_DNA"/>
</dbReference>
<dbReference type="InterPro" id="IPR016053">
    <property type="entry name" value="Haem_Oase-like"/>
</dbReference>
<evidence type="ECO:0000256" key="1">
    <source>
        <dbReference type="ARBA" id="ARBA00006134"/>
    </source>
</evidence>
<evidence type="ECO:0000313" key="9">
    <source>
        <dbReference type="Proteomes" id="UP001549307"/>
    </source>
</evidence>
<evidence type="ECO:0000256" key="7">
    <source>
        <dbReference type="ARBA" id="ARBA00048328"/>
    </source>
</evidence>
<organism evidence="8 9">
    <name type="scientific">Arthrobacter bambusae</name>
    <dbReference type="NCBI Taxonomy" id="1338426"/>
    <lineage>
        <taxon>Bacteria</taxon>
        <taxon>Bacillati</taxon>
        <taxon>Actinomycetota</taxon>
        <taxon>Actinomycetes</taxon>
        <taxon>Micrococcales</taxon>
        <taxon>Micrococcaceae</taxon>
        <taxon>Arthrobacter</taxon>
    </lineage>
</organism>
<comment type="caution">
    <text evidence="8">The sequence shown here is derived from an EMBL/GenBank/DDBJ whole genome shotgun (WGS) entry which is preliminary data.</text>
</comment>
<evidence type="ECO:0000256" key="2">
    <source>
        <dbReference type="ARBA" id="ARBA00012360"/>
    </source>
</evidence>
<evidence type="ECO:0000313" key="8">
    <source>
        <dbReference type="EMBL" id="MET4541738.1"/>
    </source>
</evidence>
<comment type="similarity">
    <text evidence="1">Belongs to the heme oxygenase family.</text>
</comment>
<comment type="catalytic activity">
    <reaction evidence="7">
        <text>heme b + 3 reduced [NADPH--hemoprotein reductase] + 3 O2 = biliverdin IXalpha + CO + Fe(2+) + 3 oxidized [NADPH--hemoprotein reductase] + 3 H2O + H(+)</text>
        <dbReference type="Rhea" id="RHEA:21764"/>
        <dbReference type="Rhea" id="RHEA-COMP:11964"/>
        <dbReference type="Rhea" id="RHEA-COMP:11965"/>
        <dbReference type="ChEBI" id="CHEBI:15377"/>
        <dbReference type="ChEBI" id="CHEBI:15378"/>
        <dbReference type="ChEBI" id="CHEBI:15379"/>
        <dbReference type="ChEBI" id="CHEBI:17245"/>
        <dbReference type="ChEBI" id="CHEBI:29033"/>
        <dbReference type="ChEBI" id="CHEBI:57618"/>
        <dbReference type="ChEBI" id="CHEBI:57991"/>
        <dbReference type="ChEBI" id="CHEBI:58210"/>
        <dbReference type="ChEBI" id="CHEBI:60344"/>
        <dbReference type="EC" id="1.14.14.18"/>
    </reaction>
</comment>
<dbReference type="PROSITE" id="PS00593">
    <property type="entry name" value="HEME_OXYGENASE"/>
    <property type="match status" value="1"/>
</dbReference>
<name>A0ABV2PAF5_9MICC</name>
<dbReference type="RefSeq" id="WP_354231774.1">
    <property type="nucleotide sequence ID" value="NZ_JBEPSN010000010.1"/>
</dbReference>
<dbReference type="Proteomes" id="UP001549307">
    <property type="component" value="Unassembled WGS sequence"/>
</dbReference>
<gene>
    <name evidence="8" type="ORF">ABIE37_003540</name>
</gene>
<dbReference type="SUPFAM" id="SSF48613">
    <property type="entry name" value="Heme oxygenase-like"/>
    <property type="match status" value="1"/>
</dbReference>
<evidence type="ECO:0000256" key="5">
    <source>
        <dbReference type="ARBA" id="ARBA00023002"/>
    </source>
</evidence>